<keyword evidence="6" id="KW-0732">Signal</keyword>
<dbReference type="Gene3D" id="1.20.1150.12">
    <property type="entry name" value="Endoplasmic reticulum resident protein 29, C-terminal domain"/>
    <property type="match status" value="1"/>
</dbReference>
<dbReference type="Pfam" id="PF00085">
    <property type="entry name" value="Thioredoxin"/>
    <property type="match status" value="2"/>
</dbReference>
<dbReference type="PANTHER" id="PTHR45672:SF11">
    <property type="entry name" value="PROTEIN DISULFIDE-ISOMERASE C17H9.14C"/>
    <property type="match status" value="1"/>
</dbReference>
<evidence type="ECO:0000256" key="6">
    <source>
        <dbReference type="SAM" id="SignalP"/>
    </source>
</evidence>
<dbReference type="EMBL" id="SPRH01000021">
    <property type="protein sequence ID" value="TIC00724.1"/>
    <property type="molecule type" value="Genomic_DNA"/>
</dbReference>
<gene>
    <name evidence="9" type="ORF">E3Q01_02324</name>
    <name evidence="8" type="ORF">E3Q17_02092</name>
</gene>
<keyword evidence="3" id="KW-1015">Disulfide bond</keyword>
<reference evidence="10 11" key="1">
    <citation type="submission" date="2019-03" db="EMBL/GenBank/DDBJ databases">
        <title>Sequencing 25 genomes of Wallemia mellicola.</title>
        <authorList>
            <person name="Gostincar C."/>
        </authorList>
    </citation>
    <scope>NUCLEOTIDE SEQUENCE [LARGE SCALE GENOMIC DNA]</scope>
    <source>
        <strain evidence="8 10">EXF-1262</strain>
        <strain evidence="9 11">EXF-757</strain>
    </source>
</reference>
<evidence type="ECO:0000313" key="9">
    <source>
        <dbReference type="EMBL" id="TIC65150.1"/>
    </source>
</evidence>
<organism evidence="8 10">
    <name type="scientific">Wallemia mellicola</name>
    <dbReference type="NCBI Taxonomy" id="1708541"/>
    <lineage>
        <taxon>Eukaryota</taxon>
        <taxon>Fungi</taxon>
        <taxon>Dikarya</taxon>
        <taxon>Basidiomycota</taxon>
        <taxon>Wallemiomycotina</taxon>
        <taxon>Wallemiomycetes</taxon>
        <taxon>Wallemiales</taxon>
        <taxon>Wallemiaceae</taxon>
        <taxon>Wallemia</taxon>
    </lineage>
</organism>
<comment type="caution">
    <text evidence="8">The sequence shown here is derived from an EMBL/GenBank/DDBJ whole genome shotgun (WGS) entry which is preliminary data.</text>
</comment>
<feature type="signal peptide" evidence="6">
    <location>
        <begin position="1"/>
        <end position="15"/>
    </location>
</feature>
<evidence type="ECO:0000313" key="11">
    <source>
        <dbReference type="Proteomes" id="UP000310708"/>
    </source>
</evidence>
<dbReference type="GO" id="GO:0005783">
    <property type="term" value="C:endoplasmic reticulum"/>
    <property type="evidence" value="ECO:0007669"/>
    <property type="project" value="InterPro"/>
</dbReference>
<dbReference type="Proteomes" id="UP000307169">
    <property type="component" value="Unassembled WGS sequence"/>
</dbReference>
<dbReference type="InterPro" id="IPR036249">
    <property type="entry name" value="Thioredoxin-like_sf"/>
</dbReference>
<evidence type="ECO:0000256" key="1">
    <source>
        <dbReference type="ARBA" id="ARBA00001182"/>
    </source>
</evidence>
<evidence type="ECO:0000256" key="5">
    <source>
        <dbReference type="ARBA" id="ARBA00023284"/>
    </source>
</evidence>
<proteinExistence type="predicted"/>
<dbReference type="InterPro" id="IPR036356">
    <property type="entry name" value="ERp29_C_sf"/>
</dbReference>
<dbReference type="AlphaFoldDB" id="A0A4T0M014"/>
<sequence>MFKFILAILIGIASATVLDLNKDSFYSVVNGDADVLVELVYSYAPWCGHCKNFESTYNSIDEAFDYTNKLKIAKIDVSFELLNYDVIEIFQLAIKLFKKDGEIVDYKDRRDFDNIINFINQQVGIKPMVEESNVIELDGGNYQSLTDGKTTLIEFYVPWCKHCKAVEPIYTELSKIFKYEDNCQIAKLNVDNKDNKEIVDQFNVSGYPTFNLVKNEEKHIYNKARTLDHFLKFLNEHCKTDRDLNGELGDKAGVNHEYNAIIVRFLRSNNQQRLEIIETLNEISDKVYLRVMSKIISDGVDYLSAESNRLNNLLATNLRQEQKDKFKIKSNILTHFGTLLAADHHQHSEL</sequence>
<dbReference type="EMBL" id="SPRX01000026">
    <property type="protein sequence ID" value="TIC65150.1"/>
    <property type="molecule type" value="Genomic_DNA"/>
</dbReference>
<dbReference type="EC" id="5.3.4.1" evidence="2"/>
<dbReference type="GO" id="GO:0003756">
    <property type="term" value="F:protein disulfide isomerase activity"/>
    <property type="evidence" value="ECO:0007669"/>
    <property type="project" value="UniProtKB-EC"/>
</dbReference>
<dbReference type="PANTHER" id="PTHR45672">
    <property type="entry name" value="PROTEIN DISULFIDE-ISOMERASE C17H9.14C-RELATED"/>
    <property type="match status" value="1"/>
</dbReference>
<dbReference type="Proteomes" id="UP000310708">
    <property type="component" value="Unassembled WGS sequence"/>
</dbReference>
<dbReference type="InterPro" id="IPR051063">
    <property type="entry name" value="PDI"/>
</dbReference>
<evidence type="ECO:0000256" key="3">
    <source>
        <dbReference type="ARBA" id="ARBA00023157"/>
    </source>
</evidence>
<keyword evidence="4" id="KW-0413">Isomerase</keyword>
<dbReference type="GO" id="GO:0006457">
    <property type="term" value="P:protein folding"/>
    <property type="evidence" value="ECO:0007669"/>
    <property type="project" value="TreeGrafter"/>
</dbReference>
<evidence type="ECO:0000256" key="2">
    <source>
        <dbReference type="ARBA" id="ARBA00012723"/>
    </source>
</evidence>
<name>A0A4T0M014_9BASI</name>
<evidence type="ECO:0000313" key="8">
    <source>
        <dbReference type="EMBL" id="TIC00724.1"/>
    </source>
</evidence>
<evidence type="ECO:0000259" key="7">
    <source>
        <dbReference type="PROSITE" id="PS51352"/>
    </source>
</evidence>
<dbReference type="InterPro" id="IPR011679">
    <property type="entry name" value="ERp29_C"/>
</dbReference>
<dbReference type="PROSITE" id="PS51352">
    <property type="entry name" value="THIOREDOXIN_2"/>
    <property type="match status" value="1"/>
</dbReference>
<keyword evidence="5" id="KW-0676">Redox-active center</keyword>
<comment type="catalytic activity">
    <reaction evidence="1">
        <text>Catalyzes the rearrangement of -S-S- bonds in proteins.</text>
        <dbReference type="EC" id="5.3.4.1"/>
    </reaction>
</comment>
<dbReference type="SUPFAM" id="SSF47933">
    <property type="entry name" value="ERP29 C domain-like"/>
    <property type="match status" value="1"/>
</dbReference>
<evidence type="ECO:0000256" key="4">
    <source>
        <dbReference type="ARBA" id="ARBA00023235"/>
    </source>
</evidence>
<dbReference type="Pfam" id="PF07749">
    <property type="entry name" value="ERp29"/>
    <property type="match status" value="1"/>
</dbReference>
<feature type="chain" id="PRO_5033836796" description="protein disulfide-isomerase" evidence="6">
    <location>
        <begin position="16"/>
        <end position="350"/>
    </location>
</feature>
<dbReference type="SUPFAM" id="SSF52833">
    <property type="entry name" value="Thioredoxin-like"/>
    <property type="match status" value="2"/>
</dbReference>
<feature type="domain" description="Thioredoxin" evidence="7">
    <location>
        <begin position="123"/>
        <end position="239"/>
    </location>
</feature>
<dbReference type="Gene3D" id="3.40.30.10">
    <property type="entry name" value="Glutaredoxin"/>
    <property type="match status" value="2"/>
</dbReference>
<evidence type="ECO:0000313" key="10">
    <source>
        <dbReference type="Proteomes" id="UP000307169"/>
    </source>
</evidence>
<dbReference type="CDD" id="cd02961">
    <property type="entry name" value="PDI_a_family"/>
    <property type="match status" value="1"/>
</dbReference>
<protein>
    <recommendedName>
        <fullName evidence="2">protein disulfide-isomerase</fullName>
        <ecNumber evidence="2">5.3.4.1</ecNumber>
    </recommendedName>
</protein>
<dbReference type="InterPro" id="IPR013766">
    <property type="entry name" value="Thioredoxin_domain"/>
</dbReference>
<accession>A0A4T0M014</accession>